<keyword evidence="1" id="KW-0723">Serine/threonine-protein kinase</keyword>
<dbReference type="eggNOG" id="COG1670">
    <property type="taxonomic scope" value="Bacteria"/>
</dbReference>
<dbReference type="InterPro" id="IPR016181">
    <property type="entry name" value="Acyl_CoA_acyltransferase"/>
</dbReference>
<dbReference type="Pfam" id="PF13581">
    <property type="entry name" value="HATPase_c_2"/>
    <property type="match status" value="1"/>
</dbReference>
<dbReference type="GO" id="GO:0004674">
    <property type="term" value="F:protein serine/threonine kinase activity"/>
    <property type="evidence" value="ECO:0007669"/>
    <property type="project" value="UniProtKB-KW"/>
</dbReference>
<keyword evidence="3" id="KW-0808">Transferase</keyword>
<dbReference type="PANTHER" id="PTHR35526:SF3">
    <property type="entry name" value="ANTI-SIGMA-F FACTOR RSBW"/>
    <property type="match status" value="1"/>
</dbReference>
<dbReference type="Gene3D" id="3.40.630.30">
    <property type="match status" value="1"/>
</dbReference>
<dbReference type="Pfam" id="PF00583">
    <property type="entry name" value="Acetyltransf_1"/>
    <property type="match status" value="1"/>
</dbReference>
<keyword evidence="3" id="KW-0418">Kinase</keyword>
<dbReference type="InterPro" id="IPR050267">
    <property type="entry name" value="Anti-sigma-factor_SerPK"/>
</dbReference>
<dbReference type="eggNOG" id="COG2172">
    <property type="taxonomic scope" value="Bacteria"/>
</dbReference>
<dbReference type="STRING" id="706587.Desti_4244"/>
<evidence type="ECO:0000259" key="2">
    <source>
        <dbReference type="PROSITE" id="PS51186"/>
    </source>
</evidence>
<protein>
    <submittedName>
        <fullName evidence="3">Anti-sigma regulatory factor (Ser/Thr protein kinase)</fullName>
    </submittedName>
</protein>
<dbReference type="PROSITE" id="PS51186">
    <property type="entry name" value="GNAT"/>
    <property type="match status" value="1"/>
</dbReference>
<evidence type="ECO:0000313" key="4">
    <source>
        <dbReference type="Proteomes" id="UP000006055"/>
    </source>
</evidence>
<gene>
    <name evidence="3" type="ordered locus">Desti_4244</name>
</gene>
<dbReference type="EMBL" id="CP003360">
    <property type="protein sequence ID" value="AFM26880.1"/>
    <property type="molecule type" value="Genomic_DNA"/>
</dbReference>
<dbReference type="Gene3D" id="3.30.565.10">
    <property type="entry name" value="Histidine kinase-like ATPase, C-terminal domain"/>
    <property type="match status" value="1"/>
</dbReference>
<dbReference type="KEGG" id="dti:Desti_4244"/>
<feature type="domain" description="N-acetyltransferase" evidence="2">
    <location>
        <begin position="174"/>
        <end position="335"/>
    </location>
</feature>
<dbReference type="AlphaFoldDB" id="I4CBD9"/>
<dbReference type="SUPFAM" id="SSF55729">
    <property type="entry name" value="Acyl-CoA N-acyltransferases (Nat)"/>
    <property type="match status" value="1"/>
</dbReference>
<dbReference type="PANTHER" id="PTHR35526">
    <property type="entry name" value="ANTI-SIGMA-F FACTOR RSBW-RELATED"/>
    <property type="match status" value="1"/>
</dbReference>
<dbReference type="HOGENOM" id="CLU_040525_0_0_7"/>
<dbReference type="InterPro" id="IPR036890">
    <property type="entry name" value="HATPase_C_sf"/>
</dbReference>
<proteinExistence type="predicted"/>
<evidence type="ECO:0000313" key="3">
    <source>
        <dbReference type="EMBL" id="AFM26880.1"/>
    </source>
</evidence>
<keyword evidence="4" id="KW-1185">Reference proteome</keyword>
<organism evidence="3 4">
    <name type="scientific">Desulfomonile tiedjei (strain ATCC 49306 / DSM 6799 / DCB-1)</name>
    <dbReference type="NCBI Taxonomy" id="706587"/>
    <lineage>
        <taxon>Bacteria</taxon>
        <taxon>Pseudomonadati</taxon>
        <taxon>Thermodesulfobacteriota</taxon>
        <taxon>Desulfomonilia</taxon>
        <taxon>Desulfomonilales</taxon>
        <taxon>Desulfomonilaceae</taxon>
        <taxon>Desulfomonile</taxon>
    </lineage>
</organism>
<accession>I4CBD9</accession>
<dbReference type="Proteomes" id="UP000006055">
    <property type="component" value="Chromosome"/>
</dbReference>
<reference evidence="4" key="1">
    <citation type="submission" date="2012-06" db="EMBL/GenBank/DDBJ databases">
        <title>Complete sequence of chromosome of Desulfomonile tiedjei DSM 6799.</title>
        <authorList>
            <person name="Lucas S."/>
            <person name="Copeland A."/>
            <person name="Lapidus A."/>
            <person name="Glavina del Rio T."/>
            <person name="Dalin E."/>
            <person name="Tice H."/>
            <person name="Bruce D."/>
            <person name="Goodwin L."/>
            <person name="Pitluck S."/>
            <person name="Peters L."/>
            <person name="Ovchinnikova G."/>
            <person name="Zeytun A."/>
            <person name="Lu M."/>
            <person name="Kyrpides N."/>
            <person name="Mavromatis K."/>
            <person name="Ivanova N."/>
            <person name="Brettin T."/>
            <person name="Detter J.C."/>
            <person name="Han C."/>
            <person name="Larimer F."/>
            <person name="Land M."/>
            <person name="Hauser L."/>
            <person name="Markowitz V."/>
            <person name="Cheng J.-F."/>
            <person name="Hugenholtz P."/>
            <person name="Woyke T."/>
            <person name="Wu D."/>
            <person name="Spring S."/>
            <person name="Schroeder M."/>
            <person name="Brambilla E."/>
            <person name="Klenk H.-P."/>
            <person name="Eisen J.A."/>
        </authorList>
    </citation>
    <scope>NUCLEOTIDE SEQUENCE [LARGE SCALE GENOMIC DNA]</scope>
    <source>
        <strain evidence="4">ATCC 49306 / DSM 6799 / DCB-1</strain>
    </source>
</reference>
<evidence type="ECO:0000256" key="1">
    <source>
        <dbReference type="ARBA" id="ARBA00022527"/>
    </source>
</evidence>
<sequence>MTDMFTEVIPKCSYSELRLPNNESYIPVAQSYVSQVARAMGFDEQNVHEIETAVYEAACNVIEHAFRADERAEFTISCERVPTGIGIVVKDRGTPWDAERIINRTSGSSAETGFQKMRRMMDEVRILGLGDGKEVHLTKHLTTKTVEDYLDACDVKVFDAPPKVRPSSLEKGGFHVRLMRPEEAVQVAKAVYKAYRYTYAYDHIYYPDRMAHLNEAGSIISAVAFSESGVFAGHCSIFNIDEHARVAEIGQAVVQPEFRGMGCLVDLTQFLIKEGRTRGLVGLYVRAVTNHTFSQSVSERLGFRSCGMILAYAPENVTFRGITEHLKQRETFTMEFQYLIKQHSQTLYVPEHHRGMVKRLYASMGVDVVFQIPDAHDLRYESEPHIRVEAAGSMPPGFAKIEVREYGSNVVQHVAARLRELRFSQYDVIALEISMMAPETHVMIKEFEKLGFFFSGIVPGKNTLMLQYFNNIELDYSLIKVHSEMGKEILSYVEAHDPNRREV</sequence>
<dbReference type="InterPro" id="IPR000182">
    <property type="entry name" value="GNAT_dom"/>
</dbReference>
<dbReference type="GO" id="GO:0016747">
    <property type="term" value="F:acyltransferase activity, transferring groups other than amino-acyl groups"/>
    <property type="evidence" value="ECO:0007669"/>
    <property type="project" value="InterPro"/>
</dbReference>
<name>I4CBD9_DESTA</name>
<dbReference type="InterPro" id="IPR003594">
    <property type="entry name" value="HATPase_dom"/>
</dbReference>
<dbReference type="CDD" id="cd04301">
    <property type="entry name" value="NAT_SF"/>
    <property type="match status" value="1"/>
</dbReference>
<dbReference type="CDD" id="cd16936">
    <property type="entry name" value="HATPase_RsbW-like"/>
    <property type="match status" value="1"/>
</dbReference>
<dbReference type="SUPFAM" id="SSF55874">
    <property type="entry name" value="ATPase domain of HSP90 chaperone/DNA topoisomerase II/histidine kinase"/>
    <property type="match status" value="1"/>
</dbReference>